<dbReference type="InterPro" id="IPR006439">
    <property type="entry name" value="HAD-SF_hydro_IA"/>
</dbReference>
<keyword evidence="4" id="KW-0119">Carbohydrate metabolism</keyword>
<gene>
    <name evidence="5" type="ORF">METZ01_LOCUS36729</name>
</gene>
<evidence type="ECO:0000313" key="5">
    <source>
        <dbReference type="EMBL" id="SUZ83875.1"/>
    </source>
</evidence>
<dbReference type="NCBIfam" id="TIGR01509">
    <property type="entry name" value="HAD-SF-IA-v3"/>
    <property type="match status" value="1"/>
</dbReference>
<comment type="cofactor">
    <cofactor evidence="1">
        <name>Mg(2+)</name>
        <dbReference type="ChEBI" id="CHEBI:18420"/>
    </cofactor>
</comment>
<evidence type="ECO:0000256" key="2">
    <source>
        <dbReference type="ARBA" id="ARBA00022723"/>
    </source>
</evidence>
<dbReference type="SFLD" id="SFLDS00003">
    <property type="entry name" value="Haloacid_Dehalogenase"/>
    <property type="match status" value="1"/>
</dbReference>
<dbReference type="SFLD" id="SFLDG01129">
    <property type="entry name" value="C1.5:_HAD__Beta-PGM__Phosphata"/>
    <property type="match status" value="1"/>
</dbReference>
<dbReference type="SFLD" id="SFLDG01135">
    <property type="entry name" value="C1.5.6:_HAD__Beta-PGM__Phospha"/>
    <property type="match status" value="1"/>
</dbReference>
<dbReference type="PANTHER" id="PTHR46193:SF18">
    <property type="entry name" value="HEXITOL PHOSPHATASE B"/>
    <property type="match status" value="1"/>
</dbReference>
<dbReference type="PANTHER" id="PTHR46193">
    <property type="entry name" value="6-PHOSPHOGLUCONATE PHOSPHATASE"/>
    <property type="match status" value="1"/>
</dbReference>
<evidence type="ECO:0000256" key="4">
    <source>
        <dbReference type="ARBA" id="ARBA00023277"/>
    </source>
</evidence>
<accession>A0A381QWS7</accession>
<dbReference type="InterPro" id="IPR023214">
    <property type="entry name" value="HAD_sf"/>
</dbReference>
<keyword evidence="2" id="KW-0479">Metal-binding</keyword>
<dbReference type="Gene3D" id="1.10.150.240">
    <property type="entry name" value="Putative phosphatase, domain 2"/>
    <property type="match status" value="1"/>
</dbReference>
<dbReference type="InterPro" id="IPR036412">
    <property type="entry name" value="HAD-like_sf"/>
</dbReference>
<evidence type="ECO:0008006" key="6">
    <source>
        <dbReference type="Google" id="ProtNLM"/>
    </source>
</evidence>
<dbReference type="SUPFAM" id="SSF56784">
    <property type="entry name" value="HAD-like"/>
    <property type="match status" value="1"/>
</dbReference>
<dbReference type="PROSITE" id="PS01228">
    <property type="entry name" value="COF_1"/>
    <property type="match status" value="1"/>
</dbReference>
<dbReference type="GO" id="GO:0046872">
    <property type="term" value="F:metal ion binding"/>
    <property type="evidence" value="ECO:0007669"/>
    <property type="project" value="UniProtKB-KW"/>
</dbReference>
<name>A0A381QWS7_9ZZZZ</name>
<evidence type="ECO:0000256" key="3">
    <source>
        <dbReference type="ARBA" id="ARBA00022842"/>
    </source>
</evidence>
<dbReference type="PRINTS" id="PR00413">
    <property type="entry name" value="HADHALOGNASE"/>
</dbReference>
<dbReference type="Gene3D" id="3.40.50.1000">
    <property type="entry name" value="HAD superfamily/HAD-like"/>
    <property type="match status" value="1"/>
</dbReference>
<dbReference type="CDD" id="cd07505">
    <property type="entry name" value="HAD_BPGM-like"/>
    <property type="match status" value="1"/>
</dbReference>
<sequence length="218" mass="24498">MLKAIIFDLDGTIVNSLPYHHESWSIFFQRNNLKESDFSEILKEYKGGGTLKLMSDVFGDSYSKKELKEMSDYKEAIFREIYKGKIYPIKGLINFLDNLTESNILLSIGSNAIRKNVEMTIEELGITHYFKSIVCGDEVSKGKPDPEMYLKTLSNLKVSKDECVVFEDSIEGVTAAKNADIKVIGVTSSQSTEALESAGCFKTITDYSKIELDNILDL</sequence>
<dbReference type="InterPro" id="IPR041492">
    <property type="entry name" value="HAD_2"/>
</dbReference>
<organism evidence="5">
    <name type="scientific">marine metagenome</name>
    <dbReference type="NCBI Taxonomy" id="408172"/>
    <lineage>
        <taxon>unclassified sequences</taxon>
        <taxon>metagenomes</taxon>
        <taxon>ecological metagenomes</taxon>
    </lineage>
</organism>
<dbReference type="EMBL" id="UINC01001571">
    <property type="protein sequence ID" value="SUZ83875.1"/>
    <property type="molecule type" value="Genomic_DNA"/>
</dbReference>
<reference evidence="5" key="1">
    <citation type="submission" date="2018-05" db="EMBL/GenBank/DDBJ databases">
        <authorList>
            <person name="Lanie J.A."/>
            <person name="Ng W.-L."/>
            <person name="Kazmierczak K.M."/>
            <person name="Andrzejewski T.M."/>
            <person name="Davidsen T.M."/>
            <person name="Wayne K.J."/>
            <person name="Tettelin H."/>
            <person name="Glass J.I."/>
            <person name="Rusch D."/>
            <person name="Podicherti R."/>
            <person name="Tsui H.-C.T."/>
            <person name="Winkler M.E."/>
        </authorList>
    </citation>
    <scope>NUCLEOTIDE SEQUENCE</scope>
</reference>
<keyword evidence="3" id="KW-0460">Magnesium</keyword>
<dbReference type="AlphaFoldDB" id="A0A381QWS7"/>
<protein>
    <recommendedName>
        <fullName evidence="6">FCP1 homology domain-containing protein</fullName>
    </recommendedName>
</protein>
<dbReference type="GO" id="GO:0003824">
    <property type="term" value="F:catalytic activity"/>
    <property type="evidence" value="ECO:0007669"/>
    <property type="project" value="UniProtKB-ARBA"/>
</dbReference>
<dbReference type="InterPro" id="IPR023198">
    <property type="entry name" value="PGP-like_dom2"/>
</dbReference>
<dbReference type="InterPro" id="IPR051600">
    <property type="entry name" value="Beta-PGM-like"/>
</dbReference>
<evidence type="ECO:0000256" key="1">
    <source>
        <dbReference type="ARBA" id="ARBA00001946"/>
    </source>
</evidence>
<dbReference type="Pfam" id="PF13419">
    <property type="entry name" value="HAD_2"/>
    <property type="match status" value="1"/>
</dbReference>
<proteinExistence type="predicted"/>